<dbReference type="EMBL" id="SHNP01000005">
    <property type="protein sequence ID" value="MCX2975071.1"/>
    <property type="molecule type" value="Genomic_DNA"/>
</dbReference>
<reference evidence="1" key="1">
    <citation type="submission" date="2019-02" db="EMBL/GenBank/DDBJ databases">
        <authorList>
            <person name="Li S.-H."/>
        </authorList>
    </citation>
    <scope>NUCLEOTIDE SEQUENCE</scope>
    <source>
        <strain evidence="1">IMCC8485</strain>
    </source>
</reference>
<gene>
    <name evidence="1" type="ORF">EYC87_15890</name>
</gene>
<dbReference type="Proteomes" id="UP001143307">
    <property type="component" value="Unassembled WGS sequence"/>
</dbReference>
<organism evidence="1 2">
    <name type="scientific">Candidatus Seongchinamella marina</name>
    <dbReference type="NCBI Taxonomy" id="2518990"/>
    <lineage>
        <taxon>Bacteria</taxon>
        <taxon>Pseudomonadati</taxon>
        <taxon>Pseudomonadota</taxon>
        <taxon>Gammaproteobacteria</taxon>
        <taxon>Cellvibrionales</taxon>
        <taxon>Halieaceae</taxon>
        <taxon>Seongchinamella</taxon>
    </lineage>
</organism>
<proteinExistence type="predicted"/>
<evidence type="ECO:0000313" key="1">
    <source>
        <dbReference type="EMBL" id="MCX2975071.1"/>
    </source>
</evidence>
<dbReference type="RefSeq" id="WP_279253732.1">
    <property type="nucleotide sequence ID" value="NZ_SHNP01000005.1"/>
</dbReference>
<sequence>MHSRQRGVVLVIALILLLAVTFMIVTSSNLVQTDLKIVQNMESREAVRSAAISAIEEAISTGLFTTNTLNLFEDPCDGDVNTRCYDLNGTIDTSDDIRVTLTEPTCVIVTPIENAGLDVFNNAADASCFLPPAVYSMCANSVWEFEAVATDPLTGASVTVRQGVSILTTLNAIDTVCPS</sequence>
<accession>A0ABT3SYI6</accession>
<protein>
    <recommendedName>
        <fullName evidence="3">Type 4 fimbrial biogenesis protein PilX N-terminal domain-containing protein</fullName>
    </recommendedName>
</protein>
<evidence type="ECO:0000313" key="2">
    <source>
        <dbReference type="Proteomes" id="UP001143307"/>
    </source>
</evidence>
<name>A0ABT3SYI6_9GAMM</name>
<keyword evidence="2" id="KW-1185">Reference proteome</keyword>
<comment type="caution">
    <text evidence="1">The sequence shown here is derived from an EMBL/GenBank/DDBJ whole genome shotgun (WGS) entry which is preliminary data.</text>
</comment>
<evidence type="ECO:0008006" key="3">
    <source>
        <dbReference type="Google" id="ProtNLM"/>
    </source>
</evidence>